<keyword evidence="4" id="KW-1185">Reference proteome</keyword>
<dbReference type="EMBL" id="SDMP01000020">
    <property type="protein sequence ID" value="RYQ86303.1"/>
    <property type="molecule type" value="Genomic_DNA"/>
</dbReference>
<feature type="compositionally biased region" description="Acidic residues" evidence="2">
    <location>
        <begin position="111"/>
        <end position="126"/>
    </location>
</feature>
<dbReference type="SMR" id="A0A444X9R3"/>
<dbReference type="Pfam" id="PF07890">
    <property type="entry name" value="Rrp15p"/>
    <property type="match status" value="1"/>
</dbReference>
<feature type="compositionally biased region" description="Basic residues" evidence="2">
    <location>
        <begin position="14"/>
        <end position="30"/>
    </location>
</feature>
<protein>
    <recommendedName>
        <fullName evidence="5">RRP15-like protein</fullName>
    </recommendedName>
</protein>
<evidence type="ECO:0000313" key="4">
    <source>
        <dbReference type="Proteomes" id="UP000289738"/>
    </source>
</evidence>
<comment type="caution">
    <text evidence="3">The sequence shown here is derived from an EMBL/GenBank/DDBJ whole genome shotgun (WGS) entry which is preliminary data.</text>
</comment>
<accession>A0A444X9R3</accession>
<reference evidence="3 4" key="1">
    <citation type="submission" date="2019-01" db="EMBL/GenBank/DDBJ databases">
        <title>Sequencing of cultivated peanut Arachis hypogaea provides insights into genome evolution and oil improvement.</title>
        <authorList>
            <person name="Chen X."/>
        </authorList>
    </citation>
    <scope>NUCLEOTIDE SEQUENCE [LARGE SCALE GENOMIC DNA]</scope>
    <source>
        <strain evidence="4">cv. Fuhuasheng</strain>
        <tissue evidence="3">Leaves</tissue>
    </source>
</reference>
<dbReference type="OrthoDB" id="20949at2759"/>
<feature type="compositionally biased region" description="Acidic residues" evidence="2">
    <location>
        <begin position="60"/>
        <end position="71"/>
    </location>
</feature>
<organism evidence="3 4">
    <name type="scientific">Arachis hypogaea</name>
    <name type="common">Peanut</name>
    <dbReference type="NCBI Taxonomy" id="3818"/>
    <lineage>
        <taxon>Eukaryota</taxon>
        <taxon>Viridiplantae</taxon>
        <taxon>Streptophyta</taxon>
        <taxon>Embryophyta</taxon>
        <taxon>Tracheophyta</taxon>
        <taxon>Spermatophyta</taxon>
        <taxon>Magnoliopsida</taxon>
        <taxon>eudicotyledons</taxon>
        <taxon>Gunneridae</taxon>
        <taxon>Pentapetalae</taxon>
        <taxon>rosids</taxon>
        <taxon>fabids</taxon>
        <taxon>Fabales</taxon>
        <taxon>Fabaceae</taxon>
        <taxon>Papilionoideae</taxon>
        <taxon>50 kb inversion clade</taxon>
        <taxon>dalbergioids sensu lato</taxon>
        <taxon>Dalbergieae</taxon>
        <taxon>Pterocarpus clade</taxon>
        <taxon>Arachis</taxon>
    </lineage>
</organism>
<feature type="region of interest" description="Disordered" evidence="2">
    <location>
        <begin position="301"/>
        <end position="330"/>
    </location>
</feature>
<dbReference type="PANTHER" id="PTHR13245">
    <property type="entry name" value="RRP15-LIKE PROTEIN"/>
    <property type="match status" value="1"/>
</dbReference>
<evidence type="ECO:0000256" key="2">
    <source>
        <dbReference type="SAM" id="MobiDB-lite"/>
    </source>
</evidence>
<dbReference type="GO" id="GO:0000470">
    <property type="term" value="P:maturation of LSU-rRNA"/>
    <property type="evidence" value="ECO:0007669"/>
    <property type="project" value="TreeGrafter"/>
</dbReference>
<dbReference type="AlphaFoldDB" id="A0A444X9R3"/>
<evidence type="ECO:0000256" key="1">
    <source>
        <dbReference type="ARBA" id="ARBA00007462"/>
    </source>
</evidence>
<dbReference type="GO" id="GO:0030687">
    <property type="term" value="C:preribosome, large subunit precursor"/>
    <property type="evidence" value="ECO:0007669"/>
    <property type="project" value="TreeGrafter"/>
</dbReference>
<dbReference type="PANTHER" id="PTHR13245:SF14">
    <property type="entry name" value="RRP15-LIKE PROTEIN"/>
    <property type="match status" value="1"/>
</dbReference>
<comment type="similarity">
    <text evidence="1">Belongs to the RRP15 family.</text>
</comment>
<dbReference type="Proteomes" id="UP000289738">
    <property type="component" value="Chromosome B10"/>
</dbReference>
<dbReference type="GO" id="GO:0000460">
    <property type="term" value="P:maturation of 5.8S rRNA"/>
    <property type="evidence" value="ECO:0007669"/>
    <property type="project" value="TreeGrafter"/>
</dbReference>
<gene>
    <name evidence="3" type="ORF">Ahy_B10g105971</name>
</gene>
<dbReference type="Gramene" id="arahy.Tifrunner.gnm2.ann2.Ah20g471600.1">
    <property type="protein sequence ID" value="arahy.Tifrunner.gnm2.ann2.Ah20g471600.1-CDS"/>
    <property type="gene ID" value="arahy.Tifrunner.gnm2.ann2.Ah20g471600"/>
</dbReference>
<feature type="compositionally biased region" description="Basic residues" evidence="2">
    <location>
        <begin position="37"/>
        <end position="55"/>
    </location>
</feature>
<dbReference type="STRING" id="3818.A0A444X9R3"/>
<proteinExistence type="inferred from homology"/>
<feature type="region of interest" description="Disordered" evidence="2">
    <location>
        <begin position="1"/>
        <end position="129"/>
    </location>
</feature>
<name>A0A444X9R3_ARAHY</name>
<evidence type="ECO:0000313" key="3">
    <source>
        <dbReference type="EMBL" id="RYQ86303.1"/>
    </source>
</evidence>
<dbReference type="InterPro" id="IPR012459">
    <property type="entry name" value="Rrp15"/>
</dbReference>
<evidence type="ECO:0008006" key="5">
    <source>
        <dbReference type="Google" id="ProtNLM"/>
    </source>
</evidence>
<feature type="compositionally biased region" description="Basic and acidic residues" evidence="2">
    <location>
        <begin position="304"/>
        <end position="323"/>
    </location>
</feature>
<sequence>MAEVMQLRESGGLLRKRKLGKKQGHKKKPKLMPPPHGQKKVKVDKKMKKLFRKRAREYNSDDDDEDEEENEASVPTTTNKHNGDEIDSEEPSEDEGKTEGGRKGRNKNATDEDNEFSEDEGGEDDGVVQPGIMKFTEGVRAFKMAFRNIINKSVSEDLLGPILSGHKKLIADKLAEEEAERETKGEAKKEKQKLAEKGHVTPANYLVPHEKFLISVATKGVVKLFNAVNKAQSAQKGLDPSRTKDAKEIKKRTKAAFFSELGKPSFTATGTSAKANARTGKVEDEQPAWAPLQDNYMLTSSKLKNWDKMPDKSVSDEVERASEDSSSDED</sequence>
<feature type="region of interest" description="Disordered" evidence="2">
    <location>
        <begin position="268"/>
        <end position="289"/>
    </location>
</feature>